<organism evidence="4 5">
    <name type="scientific">Flavobacterium alkalisoli</name>
    <dbReference type="NCBI Taxonomy" id="2602769"/>
    <lineage>
        <taxon>Bacteria</taxon>
        <taxon>Pseudomonadati</taxon>
        <taxon>Bacteroidota</taxon>
        <taxon>Flavobacteriia</taxon>
        <taxon>Flavobacteriales</taxon>
        <taxon>Flavobacteriaceae</taxon>
        <taxon>Flavobacterium</taxon>
    </lineage>
</organism>
<dbReference type="SUPFAM" id="SSF48498">
    <property type="entry name" value="Tetracyclin repressor-like, C-terminal domain"/>
    <property type="match status" value="1"/>
</dbReference>
<evidence type="ECO:0000313" key="4">
    <source>
        <dbReference type="EMBL" id="QEE48642.1"/>
    </source>
</evidence>
<dbReference type="InterPro" id="IPR050109">
    <property type="entry name" value="HTH-type_TetR-like_transc_reg"/>
</dbReference>
<dbReference type="Gene3D" id="1.10.357.10">
    <property type="entry name" value="Tetracycline Repressor, domain 2"/>
    <property type="match status" value="1"/>
</dbReference>
<dbReference type="OrthoDB" id="6430772at2"/>
<dbReference type="InterPro" id="IPR001647">
    <property type="entry name" value="HTH_TetR"/>
</dbReference>
<sequence length="188" mass="21622">MTMDKQEQILTTALRLFVENGFHATPTSKIAKEAGVANGTLFHYYKTKEDLIVSLYLYVKSKMGAYVEEHSKAETNPKEKFRSQFRAVLDWSLKNTNEFYYAQLFSTSPFASLLSPEEVKKTLKKSCDQIQEAIDAGAIKERDTDFIHTIMGSHIFGLYSYLNKYKLTKAKQQQVIDDSFEMLWGMLV</sequence>
<evidence type="ECO:0000256" key="2">
    <source>
        <dbReference type="PROSITE-ProRule" id="PRU00335"/>
    </source>
</evidence>
<reference evidence="4 5" key="1">
    <citation type="submission" date="2019-08" db="EMBL/GenBank/DDBJ databases">
        <title>Flavobacterium alkalisoli sp. nov., isolated from rhizosphere soil of Suaeda salsa.</title>
        <authorList>
            <person name="Sun J.-Q."/>
            <person name="Xu L."/>
        </authorList>
    </citation>
    <scope>NUCLEOTIDE SEQUENCE [LARGE SCALE GENOMIC DNA]</scope>
    <source>
        <strain evidence="4 5">XS-5</strain>
    </source>
</reference>
<dbReference type="EMBL" id="CP042831">
    <property type="protein sequence ID" value="QEE48642.1"/>
    <property type="molecule type" value="Genomic_DNA"/>
</dbReference>
<dbReference type="InterPro" id="IPR009057">
    <property type="entry name" value="Homeodomain-like_sf"/>
</dbReference>
<name>A0A5B9FV53_9FLAO</name>
<dbReference type="PANTHER" id="PTHR30055:SF222">
    <property type="entry name" value="REGULATORY PROTEIN"/>
    <property type="match status" value="1"/>
</dbReference>
<keyword evidence="5" id="KW-1185">Reference proteome</keyword>
<dbReference type="Pfam" id="PF00440">
    <property type="entry name" value="TetR_N"/>
    <property type="match status" value="1"/>
</dbReference>
<dbReference type="SUPFAM" id="SSF46689">
    <property type="entry name" value="Homeodomain-like"/>
    <property type="match status" value="1"/>
</dbReference>
<protein>
    <submittedName>
        <fullName evidence="4">TetR/AcrR family transcriptional regulator</fullName>
    </submittedName>
</protein>
<gene>
    <name evidence="4" type="ORF">FUA48_03370</name>
</gene>
<evidence type="ECO:0000313" key="5">
    <source>
        <dbReference type="Proteomes" id="UP000321222"/>
    </source>
</evidence>
<dbReference type="PRINTS" id="PR00455">
    <property type="entry name" value="HTHTETR"/>
</dbReference>
<feature type="DNA-binding region" description="H-T-H motif" evidence="2">
    <location>
        <begin position="26"/>
        <end position="45"/>
    </location>
</feature>
<accession>A0A5B9FV53</accession>
<dbReference type="Proteomes" id="UP000321222">
    <property type="component" value="Chromosome"/>
</dbReference>
<dbReference type="GO" id="GO:0003677">
    <property type="term" value="F:DNA binding"/>
    <property type="evidence" value="ECO:0007669"/>
    <property type="project" value="UniProtKB-UniRule"/>
</dbReference>
<dbReference type="KEGG" id="fak:FUA48_03370"/>
<evidence type="ECO:0000259" key="3">
    <source>
        <dbReference type="PROSITE" id="PS50977"/>
    </source>
</evidence>
<dbReference type="InterPro" id="IPR036271">
    <property type="entry name" value="Tet_transcr_reg_TetR-rel_C_sf"/>
</dbReference>
<dbReference type="AlphaFoldDB" id="A0A5B9FV53"/>
<dbReference type="PROSITE" id="PS50977">
    <property type="entry name" value="HTH_TETR_2"/>
    <property type="match status" value="1"/>
</dbReference>
<proteinExistence type="predicted"/>
<feature type="domain" description="HTH tetR-type" evidence="3">
    <location>
        <begin position="3"/>
        <end position="63"/>
    </location>
</feature>
<evidence type="ECO:0000256" key="1">
    <source>
        <dbReference type="ARBA" id="ARBA00023125"/>
    </source>
</evidence>
<dbReference type="PANTHER" id="PTHR30055">
    <property type="entry name" value="HTH-TYPE TRANSCRIPTIONAL REGULATOR RUTR"/>
    <property type="match status" value="1"/>
</dbReference>
<keyword evidence="1 2" id="KW-0238">DNA-binding</keyword>